<organism evidence="10 11">
    <name type="scientific">Meganyctiphanes norvegica</name>
    <name type="common">Northern krill</name>
    <name type="synonym">Thysanopoda norvegica</name>
    <dbReference type="NCBI Taxonomy" id="48144"/>
    <lineage>
        <taxon>Eukaryota</taxon>
        <taxon>Metazoa</taxon>
        <taxon>Ecdysozoa</taxon>
        <taxon>Arthropoda</taxon>
        <taxon>Crustacea</taxon>
        <taxon>Multicrustacea</taxon>
        <taxon>Malacostraca</taxon>
        <taxon>Eumalacostraca</taxon>
        <taxon>Eucarida</taxon>
        <taxon>Euphausiacea</taxon>
        <taxon>Euphausiidae</taxon>
        <taxon>Meganyctiphanes</taxon>
    </lineage>
</organism>
<name>A0AAV2QX62_MEGNR</name>
<feature type="domain" description="G-protein coupled receptors family 1 profile" evidence="9">
    <location>
        <begin position="1"/>
        <end position="255"/>
    </location>
</feature>
<evidence type="ECO:0000256" key="5">
    <source>
        <dbReference type="ARBA" id="ARBA00023136"/>
    </source>
</evidence>
<evidence type="ECO:0000256" key="6">
    <source>
        <dbReference type="SAM" id="MobiDB-lite"/>
    </source>
</evidence>
<evidence type="ECO:0000259" key="9">
    <source>
        <dbReference type="PROSITE" id="PS50262"/>
    </source>
</evidence>
<evidence type="ECO:0000256" key="3">
    <source>
        <dbReference type="ARBA" id="ARBA00022692"/>
    </source>
</evidence>
<dbReference type="Pfam" id="PF00001">
    <property type="entry name" value="7tm_1"/>
    <property type="match status" value="1"/>
</dbReference>
<keyword evidence="8" id="KW-0732">Signal</keyword>
<keyword evidence="5 7" id="KW-0472">Membrane</keyword>
<gene>
    <name evidence="10" type="ORF">MNOR_LOCUS17356</name>
</gene>
<comment type="subcellular location">
    <subcellularLocation>
        <location evidence="1">Membrane</location>
    </subcellularLocation>
</comment>
<evidence type="ECO:0000256" key="7">
    <source>
        <dbReference type="SAM" id="Phobius"/>
    </source>
</evidence>
<keyword evidence="4 7" id="KW-1133">Transmembrane helix</keyword>
<feature type="transmembrane region" description="Helical" evidence="7">
    <location>
        <begin position="193"/>
        <end position="215"/>
    </location>
</feature>
<dbReference type="InterPro" id="IPR000276">
    <property type="entry name" value="GPCR_Rhodpsn"/>
</dbReference>
<evidence type="ECO:0000256" key="8">
    <source>
        <dbReference type="SAM" id="SignalP"/>
    </source>
</evidence>
<evidence type="ECO:0000256" key="4">
    <source>
        <dbReference type="ARBA" id="ARBA00022989"/>
    </source>
</evidence>
<evidence type="ECO:0000256" key="1">
    <source>
        <dbReference type="ARBA" id="ARBA00004370"/>
    </source>
</evidence>
<reference evidence="10 11" key="1">
    <citation type="submission" date="2024-05" db="EMBL/GenBank/DDBJ databases">
        <authorList>
            <person name="Wallberg A."/>
        </authorList>
    </citation>
    <scope>NUCLEOTIDE SEQUENCE [LARGE SCALE GENOMIC DNA]</scope>
</reference>
<sequence length="359" mass="41207">YIKFLSIVDLCSLLLSIPAGYAEQACTFSTYVAAFYHTHLGWNLVFMLRNISFFTIIWMSYDRLLAIWFNKKFMDVQKTRITISRLTVTCFWVMMSYVPIMYWGEVLNISDLLAPAARSRRDIWVGHPGYNFKPDTVLYRVYEVYFAIFLQILPAVVLLGLSVGLIIGLIKTHKPLEKKNLNAHMIKRKKRQYFSTVALLLINLTYVLCSVPYLILMIDHVTPPSECYGTAEKEIWIGSMNSLMVVWSAFNVTFFIFLNKDYMKEAKSVVTLGMRPNRESFRSNRSSTRTSRVSIDLSPESKAKRQSLSSNNSRRPSPTFPTSPDFAMGMKCKKESVTFAPTTKTLITCAYVDDATYIV</sequence>
<dbReference type="PROSITE" id="PS50262">
    <property type="entry name" value="G_PROTEIN_RECEP_F1_2"/>
    <property type="match status" value="1"/>
</dbReference>
<accession>A0AAV2QX62</accession>
<feature type="compositionally biased region" description="Low complexity" evidence="6">
    <location>
        <begin position="283"/>
        <end position="294"/>
    </location>
</feature>
<dbReference type="InterPro" id="IPR053093">
    <property type="entry name" value="GPCR-like"/>
</dbReference>
<dbReference type="InterPro" id="IPR017452">
    <property type="entry name" value="GPCR_Rhodpsn_7TM"/>
</dbReference>
<dbReference type="SUPFAM" id="SSF81321">
    <property type="entry name" value="Family A G protein-coupled receptor-like"/>
    <property type="match status" value="1"/>
</dbReference>
<feature type="chain" id="PRO_5043326674" description="G-protein coupled receptors family 1 profile domain-containing protein" evidence="8">
    <location>
        <begin position="23"/>
        <end position="359"/>
    </location>
</feature>
<feature type="signal peptide" evidence="8">
    <location>
        <begin position="1"/>
        <end position="22"/>
    </location>
</feature>
<dbReference type="EMBL" id="CAXKWB010011885">
    <property type="protein sequence ID" value="CAL4102629.1"/>
    <property type="molecule type" value="Genomic_DNA"/>
</dbReference>
<comment type="caution">
    <text evidence="10">The sequence shown here is derived from an EMBL/GenBank/DDBJ whole genome shotgun (WGS) entry which is preliminary data.</text>
</comment>
<dbReference type="GO" id="GO:0004930">
    <property type="term" value="F:G protein-coupled receptor activity"/>
    <property type="evidence" value="ECO:0007669"/>
    <property type="project" value="InterPro"/>
</dbReference>
<feature type="transmembrane region" description="Helical" evidence="7">
    <location>
        <begin position="144"/>
        <end position="172"/>
    </location>
</feature>
<keyword evidence="3 7" id="KW-0812">Transmembrane</keyword>
<protein>
    <recommendedName>
        <fullName evidence="9">G-protein coupled receptors family 1 profile domain-containing protein</fullName>
    </recommendedName>
</protein>
<feature type="transmembrane region" description="Helical" evidence="7">
    <location>
        <begin position="40"/>
        <end position="61"/>
    </location>
</feature>
<feature type="transmembrane region" description="Helical" evidence="7">
    <location>
        <begin position="235"/>
        <end position="258"/>
    </location>
</feature>
<feature type="non-terminal residue" evidence="10">
    <location>
        <position position="1"/>
    </location>
</feature>
<proteinExistence type="inferred from homology"/>
<comment type="similarity">
    <text evidence="2">Belongs to the G-protein coupled receptor 1 family.</text>
</comment>
<dbReference type="AlphaFoldDB" id="A0AAV2QX62"/>
<evidence type="ECO:0000313" key="11">
    <source>
        <dbReference type="Proteomes" id="UP001497623"/>
    </source>
</evidence>
<dbReference type="GO" id="GO:0016020">
    <property type="term" value="C:membrane"/>
    <property type="evidence" value="ECO:0007669"/>
    <property type="project" value="UniProtKB-SubCell"/>
</dbReference>
<dbReference type="PANTHER" id="PTHR47760:SF1">
    <property type="entry name" value="G-PROTEIN COUPLED RECEPTORS FAMILY 1 PROFILE DOMAIN-CONTAINING PROTEIN"/>
    <property type="match status" value="1"/>
</dbReference>
<dbReference type="Gene3D" id="1.20.1070.10">
    <property type="entry name" value="Rhodopsin 7-helix transmembrane proteins"/>
    <property type="match status" value="1"/>
</dbReference>
<evidence type="ECO:0000256" key="2">
    <source>
        <dbReference type="ARBA" id="ARBA00010663"/>
    </source>
</evidence>
<feature type="region of interest" description="Disordered" evidence="6">
    <location>
        <begin position="279"/>
        <end position="326"/>
    </location>
</feature>
<feature type="transmembrane region" description="Helical" evidence="7">
    <location>
        <begin position="82"/>
        <end position="103"/>
    </location>
</feature>
<dbReference type="Proteomes" id="UP001497623">
    <property type="component" value="Unassembled WGS sequence"/>
</dbReference>
<evidence type="ECO:0000313" key="10">
    <source>
        <dbReference type="EMBL" id="CAL4102629.1"/>
    </source>
</evidence>
<keyword evidence="11" id="KW-1185">Reference proteome</keyword>
<feature type="compositionally biased region" description="Low complexity" evidence="6">
    <location>
        <begin position="309"/>
        <end position="324"/>
    </location>
</feature>
<dbReference type="PANTHER" id="PTHR47760">
    <property type="entry name" value="G-PROTEIN COUPLED RECEPTOR B0563.6-LIKE PROTEIN-RELATED"/>
    <property type="match status" value="1"/>
</dbReference>